<dbReference type="RefSeq" id="WP_011644986.1">
    <property type="nucleotide sequence ID" value="NC_008347.1"/>
</dbReference>
<feature type="chain" id="PRO_5004168139" description="SH3-like domain-containing protein" evidence="2">
    <location>
        <begin position="20"/>
        <end position="188"/>
    </location>
</feature>
<dbReference type="InterPro" id="IPR010466">
    <property type="entry name" value="DUF1058"/>
</dbReference>
<evidence type="ECO:0000313" key="4">
    <source>
        <dbReference type="Proteomes" id="UP000001964"/>
    </source>
</evidence>
<dbReference type="Proteomes" id="UP000001964">
    <property type="component" value="Chromosome"/>
</dbReference>
<proteinExistence type="predicted"/>
<dbReference type="Gene3D" id="2.30.30.40">
    <property type="entry name" value="SH3 Domains"/>
    <property type="match status" value="1"/>
</dbReference>
<sequence precursor="true">MRSLIALILCLTFAGSAFATQDSEHTATPSGQAVPRFVSLKVDVANGRSGPSSQHPIAWRYLRAGLPMEVIAETPDWRRVRDPEGEVTWMHRSILSGRRSVYTLEETTLHARDSDSSPIEAVAEAGVILSLERCRTGWCRVEGQGFRGWVRPHTLWGVYPQELDTGNDDETDRNPALSTSVAHDTALP</sequence>
<name>Q0AK51_MARMM</name>
<dbReference type="STRING" id="394221.Mmar10_3061"/>
<dbReference type="AlphaFoldDB" id="Q0AK51"/>
<feature type="signal peptide" evidence="2">
    <location>
        <begin position="1"/>
        <end position="19"/>
    </location>
</feature>
<dbReference type="Pfam" id="PF06347">
    <property type="entry name" value="SH3_4"/>
    <property type="match status" value="2"/>
</dbReference>
<evidence type="ECO:0008006" key="5">
    <source>
        <dbReference type="Google" id="ProtNLM"/>
    </source>
</evidence>
<accession>Q0AK51</accession>
<gene>
    <name evidence="3" type="ordered locus">Mmar10_3061</name>
</gene>
<keyword evidence="4" id="KW-1185">Reference proteome</keyword>
<dbReference type="EMBL" id="CP000449">
    <property type="protein sequence ID" value="ABI67342.1"/>
    <property type="molecule type" value="Genomic_DNA"/>
</dbReference>
<evidence type="ECO:0000313" key="3">
    <source>
        <dbReference type="EMBL" id="ABI67342.1"/>
    </source>
</evidence>
<dbReference type="HOGENOM" id="CLU_086360_0_0_5"/>
<protein>
    <recommendedName>
        <fullName evidence="5">SH3-like domain-containing protein</fullName>
    </recommendedName>
</protein>
<feature type="region of interest" description="Disordered" evidence="1">
    <location>
        <begin position="162"/>
        <end position="188"/>
    </location>
</feature>
<keyword evidence="2" id="KW-0732">Signal</keyword>
<reference evidence="3 4" key="1">
    <citation type="submission" date="2006-08" db="EMBL/GenBank/DDBJ databases">
        <title>Complete sequence of Maricaulis maris MCS10.</title>
        <authorList>
            <consortium name="US DOE Joint Genome Institute"/>
            <person name="Copeland A."/>
            <person name="Lucas S."/>
            <person name="Lapidus A."/>
            <person name="Barry K."/>
            <person name="Detter J.C."/>
            <person name="Glavina del Rio T."/>
            <person name="Hammon N."/>
            <person name="Israni S."/>
            <person name="Dalin E."/>
            <person name="Tice H."/>
            <person name="Pitluck S."/>
            <person name="Saunders E."/>
            <person name="Brettin T."/>
            <person name="Bruce D."/>
            <person name="Han C."/>
            <person name="Tapia R."/>
            <person name="Gilna P."/>
            <person name="Schmutz J."/>
            <person name="Larimer F."/>
            <person name="Land M."/>
            <person name="Hauser L."/>
            <person name="Kyrpides N."/>
            <person name="Mikhailova N."/>
            <person name="Viollier P."/>
            <person name="Stephens C."/>
            <person name="Richardson P."/>
        </authorList>
    </citation>
    <scope>NUCLEOTIDE SEQUENCE [LARGE SCALE GENOMIC DNA]</scope>
    <source>
        <strain evidence="3 4">MCS10</strain>
    </source>
</reference>
<evidence type="ECO:0000256" key="1">
    <source>
        <dbReference type="SAM" id="MobiDB-lite"/>
    </source>
</evidence>
<dbReference type="KEGG" id="mmr:Mmar10_3061"/>
<organism evidence="3 4">
    <name type="scientific">Maricaulis maris (strain MCS10)</name>
    <name type="common">Caulobacter maris</name>
    <dbReference type="NCBI Taxonomy" id="394221"/>
    <lineage>
        <taxon>Bacteria</taxon>
        <taxon>Pseudomonadati</taxon>
        <taxon>Pseudomonadota</taxon>
        <taxon>Alphaproteobacteria</taxon>
        <taxon>Maricaulales</taxon>
        <taxon>Maricaulaceae</taxon>
        <taxon>Maricaulis</taxon>
    </lineage>
</organism>
<dbReference type="eggNOG" id="COG3807">
    <property type="taxonomic scope" value="Bacteria"/>
</dbReference>
<evidence type="ECO:0000256" key="2">
    <source>
        <dbReference type="SAM" id="SignalP"/>
    </source>
</evidence>